<evidence type="ECO:0000256" key="1">
    <source>
        <dbReference type="ARBA" id="ARBA00004123"/>
    </source>
</evidence>
<evidence type="ECO:0000256" key="3">
    <source>
        <dbReference type="SAM" id="MobiDB-lite"/>
    </source>
</evidence>
<dbReference type="PANTHER" id="PTHR28605:SF1">
    <property type="entry name" value="CHROMOSOME TRANSMISSION FIDELITY FACTOR 8"/>
    <property type="match status" value="1"/>
</dbReference>
<gene>
    <name evidence="4" type="ORF">MEQU1_001812</name>
</gene>
<dbReference type="Proteomes" id="UP001214415">
    <property type="component" value="Chromosome 3"/>
</dbReference>
<dbReference type="AlphaFoldDB" id="A0AAF0EEJ3"/>
<dbReference type="PANTHER" id="PTHR28605">
    <property type="entry name" value="CTF8, CHROMOSOME TRANSMISSION FIDELITY FACTOR 8 HOMOLOG (S. CEREVISIAE)"/>
    <property type="match status" value="1"/>
</dbReference>
<keyword evidence="2" id="KW-0539">Nucleus</keyword>
<evidence type="ECO:0000313" key="4">
    <source>
        <dbReference type="EMBL" id="WFD23126.1"/>
    </source>
</evidence>
<evidence type="ECO:0000313" key="5">
    <source>
        <dbReference type="Proteomes" id="UP001214415"/>
    </source>
</evidence>
<feature type="compositionally biased region" description="Basic and acidic residues" evidence="3">
    <location>
        <begin position="126"/>
        <end position="140"/>
    </location>
</feature>
<organism evidence="4 5">
    <name type="scientific">Malassezia equina</name>
    <dbReference type="NCBI Taxonomy" id="1381935"/>
    <lineage>
        <taxon>Eukaryota</taxon>
        <taxon>Fungi</taxon>
        <taxon>Dikarya</taxon>
        <taxon>Basidiomycota</taxon>
        <taxon>Ustilaginomycotina</taxon>
        <taxon>Malasseziomycetes</taxon>
        <taxon>Malasseziales</taxon>
        <taxon>Malasseziaceae</taxon>
        <taxon>Malassezia</taxon>
    </lineage>
</organism>
<evidence type="ECO:0008006" key="6">
    <source>
        <dbReference type="Google" id="ProtNLM"/>
    </source>
</evidence>
<protein>
    <recommendedName>
        <fullName evidence="6">Ctf8</fullName>
    </recommendedName>
</protein>
<dbReference type="GO" id="GO:0005634">
    <property type="term" value="C:nucleus"/>
    <property type="evidence" value="ECO:0007669"/>
    <property type="project" value="UniProtKB-SubCell"/>
</dbReference>
<name>A0AAF0EEJ3_9BASI</name>
<feature type="compositionally biased region" description="Low complexity" evidence="3">
    <location>
        <begin position="141"/>
        <end position="151"/>
    </location>
</feature>
<proteinExistence type="predicted"/>
<comment type="subcellular location">
    <subcellularLocation>
        <location evidence="1">Nucleus</location>
    </subcellularLocation>
</comment>
<keyword evidence="5" id="KW-1185">Reference proteome</keyword>
<accession>A0AAF0EEJ3</accession>
<sequence length="216" mass="23179">MRIPIHTGSAPGCVPRDGLPPPLVRLSPDGELVLVELQGSLEMDGYDAQGGHVIGTLTFPAGRESQPILQISHHRLEGTLVKLRRPLAVMVKQTHAPPMTPSSPEASTSPPASPPASPTLARKRARTEEGWTPRAEEARSTPRAPAVAPSSSPMPPPPVRWSDGHMDFSSPHVRGGAAARRPPTTSYTVVTLVRQKLLFSKRPEPIVKLSHADTLQ</sequence>
<evidence type="ECO:0000256" key="2">
    <source>
        <dbReference type="ARBA" id="ARBA00023242"/>
    </source>
</evidence>
<dbReference type="EMBL" id="CP119902">
    <property type="protein sequence ID" value="WFD23126.1"/>
    <property type="molecule type" value="Genomic_DNA"/>
</dbReference>
<feature type="region of interest" description="Disordered" evidence="3">
    <location>
        <begin position="1"/>
        <end position="20"/>
    </location>
</feature>
<feature type="region of interest" description="Disordered" evidence="3">
    <location>
        <begin position="94"/>
        <end position="183"/>
    </location>
</feature>
<reference evidence="4" key="1">
    <citation type="submission" date="2023-03" db="EMBL/GenBank/DDBJ databases">
        <title>Mating type loci evolution in Malassezia.</title>
        <authorList>
            <person name="Coelho M.A."/>
        </authorList>
    </citation>
    <scope>NUCLEOTIDE SEQUENCE</scope>
    <source>
        <strain evidence="4">CBS 12830</strain>
    </source>
</reference>